<evidence type="ECO:0000259" key="2">
    <source>
        <dbReference type="Pfam" id="PF12937"/>
    </source>
</evidence>
<dbReference type="AlphaFoldDB" id="A0A2K1QX91"/>
<accession>A0A2K1QX91</accession>
<feature type="domain" description="F-box" evidence="2">
    <location>
        <begin position="72"/>
        <end position="129"/>
    </location>
</feature>
<dbReference type="SUPFAM" id="SSF81383">
    <property type="entry name" value="F-box domain"/>
    <property type="match status" value="1"/>
</dbReference>
<feature type="compositionally biased region" description="Basic and acidic residues" evidence="1">
    <location>
        <begin position="20"/>
        <end position="37"/>
    </location>
</feature>
<gene>
    <name evidence="3" type="ORF">CAC42_7519</name>
</gene>
<keyword evidence="4" id="KW-1185">Reference proteome</keyword>
<evidence type="ECO:0000313" key="3">
    <source>
        <dbReference type="EMBL" id="PNS19675.1"/>
    </source>
</evidence>
<feature type="region of interest" description="Disordered" evidence="1">
    <location>
        <begin position="20"/>
        <end position="68"/>
    </location>
</feature>
<dbReference type="Proteomes" id="UP000243797">
    <property type="component" value="Unassembled WGS sequence"/>
</dbReference>
<dbReference type="SUPFAM" id="SSF52047">
    <property type="entry name" value="RNI-like"/>
    <property type="match status" value="1"/>
</dbReference>
<proteinExistence type="predicted"/>
<organism evidence="3 4">
    <name type="scientific">Sphaceloma murrayae</name>
    <dbReference type="NCBI Taxonomy" id="2082308"/>
    <lineage>
        <taxon>Eukaryota</taxon>
        <taxon>Fungi</taxon>
        <taxon>Dikarya</taxon>
        <taxon>Ascomycota</taxon>
        <taxon>Pezizomycotina</taxon>
        <taxon>Dothideomycetes</taxon>
        <taxon>Dothideomycetidae</taxon>
        <taxon>Myriangiales</taxon>
        <taxon>Elsinoaceae</taxon>
        <taxon>Sphaceloma</taxon>
    </lineage>
</organism>
<name>A0A2K1QX91_9PEZI</name>
<dbReference type="STRING" id="2082308.A0A2K1QX91"/>
<dbReference type="OrthoDB" id="2125396at2759"/>
<dbReference type="InterPro" id="IPR032675">
    <property type="entry name" value="LRR_dom_sf"/>
</dbReference>
<dbReference type="InParanoid" id="A0A2K1QX91"/>
<protein>
    <submittedName>
        <fullName evidence="3">F-box protein</fullName>
    </submittedName>
</protein>
<evidence type="ECO:0000256" key="1">
    <source>
        <dbReference type="SAM" id="MobiDB-lite"/>
    </source>
</evidence>
<feature type="region of interest" description="Disordered" evidence="1">
    <location>
        <begin position="381"/>
        <end position="419"/>
    </location>
</feature>
<comment type="caution">
    <text evidence="3">The sequence shown here is derived from an EMBL/GenBank/DDBJ whole genome shotgun (WGS) entry which is preliminary data.</text>
</comment>
<dbReference type="Gene3D" id="1.20.1280.50">
    <property type="match status" value="1"/>
</dbReference>
<sequence>MARRTVSLYEAYAAAPHGWTLDRGKKSHDKSKAKDATDGLEESAVTEVPSRPAFKRARTTSSAGQGPVREYQHLPDEILLQIIHHLHPETSKFSDYSLPEKQRDLHAFSLVNRQWNNIATPVLYYRPYLEGARYDLFTRTLCPSINLNVRKSNVAPYVRDLNLSLLVHQGSKSVTARLLGRTKGTLTSFTAPQASFSLNCFPALSKCQNLESLDLSLVSEASLLKTLFDTISNLSSLQELDLPRSAGFGSAIDPSQISWPRNLKRLGLSGGLASSFWTGQFHFPDSLVNLSITHCPKLSEADLYPFLETLSQEFYFTMTEMTFAHLPMLGSDALDEVLRYLPGLRVLSISIDYVTPELFNPHGVLAKSKGSAYLSDGEEYFSGSEWESDSPSPSQRGDEGGDDASPTISEHSRDHYSRRKNPKLRSFLKLESLELTESGERDPQGKIEAIDVLIAADDQGMLPRLTQVHAARAMGWDADDVQPDAAALHSWLMGNAERRGKLQCETKDFGLTLSHLW</sequence>
<reference evidence="3 4" key="1">
    <citation type="submission" date="2017-06" db="EMBL/GenBank/DDBJ databases">
        <title>Draft genome sequence of a variant of Elsinoe murrayae.</title>
        <authorList>
            <person name="Cheng Q."/>
        </authorList>
    </citation>
    <scope>NUCLEOTIDE SEQUENCE [LARGE SCALE GENOMIC DNA]</scope>
    <source>
        <strain evidence="3 4">CQ-2017a</strain>
    </source>
</reference>
<evidence type="ECO:0000313" key="4">
    <source>
        <dbReference type="Proteomes" id="UP000243797"/>
    </source>
</evidence>
<dbReference type="InterPro" id="IPR001810">
    <property type="entry name" value="F-box_dom"/>
</dbReference>
<dbReference type="EMBL" id="NKHZ01000031">
    <property type="protein sequence ID" value="PNS19675.1"/>
    <property type="molecule type" value="Genomic_DNA"/>
</dbReference>
<dbReference type="Pfam" id="PF12937">
    <property type="entry name" value="F-box-like"/>
    <property type="match status" value="1"/>
</dbReference>
<dbReference type="FunCoup" id="A0A2K1QX91">
    <property type="interactions" value="29"/>
</dbReference>
<dbReference type="Gene3D" id="3.80.10.10">
    <property type="entry name" value="Ribonuclease Inhibitor"/>
    <property type="match status" value="1"/>
</dbReference>
<dbReference type="InterPro" id="IPR036047">
    <property type="entry name" value="F-box-like_dom_sf"/>
</dbReference>